<dbReference type="SUPFAM" id="SSF55120">
    <property type="entry name" value="Pseudouridine synthase"/>
    <property type="match status" value="1"/>
</dbReference>
<dbReference type="InterPro" id="IPR050343">
    <property type="entry name" value="RsuA_PseudoU_synthase"/>
</dbReference>
<organism evidence="7 8">
    <name type="scientific">Chryseolinea serpens</name>
    <dbReference type="NCBI Taxonomy" id="947013"/>
    <lineage>
        <taxon>Bacteria</taxon>
        <taxon>Pseudomonadati</taxon>
        <taxon>Bacteroidota</taxon>
        <taxon>Cytophagia</taxon>
        <taxon>Cytophagales</taxon>
        <taxon>Fulvivirgaceae</taxon>
        <taxon>Chryseolinea</taxon>
    </lineage>
</organism>
<dbReference type="PROSITE" id="PS01149">
    <property type="entry name" value="PSI_RSU"/>
    <property type="match status" value="1"/>
</dbReference>
<dbReference type="NCBIfam" id="TIGR00093">
    <property type="entry name" value="pseudouridine synthase"/>
    <property type="match status" value="1"/>
</dbReference>
<evidence type="ECO:0000256" key="5">
    <source>
        <dbReference type="SAM" id="MobiDB-lite"/>
    </source>
</evidence>
<evidence type="ECO:0000256" key="4">
    <source>
        <dbReference type="RuleBase" id="RU003887"/>
    </source>
</evidence>
<feature type="compositionally biased region" description="Basic and acidic residues" evidence="5">
    <location>
        <begin position="105"/>
        <end position="164"/>
    </location>
</feature>
<dbReference type="RefSeq" id="WP_073142935.1">
    <property type="nucleotide sequence ID" value="NZ_FQWQ01000006.1"/>
</dbReference>
<dbReference type="Pfam" id="PF00849">
    <property type="entry name" value="PseudoU_synth_2"/>
    <property type="match status" value="1"/>
</dbReference>
<evidence type="ECO:0000256" key="2">
    <source>
        <dbReference type="ARBA" id="ARBA00023235"/>
    </source>
</evidence>
<keyword evidence="8" id="KW-1185">Reference proteome</keyword>
<dbReference type="PROSITE" id="PS50889">
    <property type="entry name" value="S4"/>
    <property type="match status" value="1"/>
</dbReference>
<dbReference type="STRING" id="947013.SAMN04488109_6513"/>
<keyword evidence="2 4" id="KW-0413">Isomerase</keyword>
<feature type="compositionally biased region" description="Basic and acidic residues" evidence="5">
    <location>
        <begin position="269"/>
        <end position="305"/>
    </location>
</feature>
<dbReference type="SMART" id="SM00363">
    <property type="entry name" value="S4"/>
    <property type="match status" value="1"/>
</dbReference>
<dbReference type="PANTHER" id="PTHR47683">
    <property type="entry name" value="PSEUDOURIDINE SYNTHASE FAMILY PROTEIN-RELATED"/>
    <property type="match status" value="1"/>
</dbReference>
<feature type="compositionally biased region" description="Low complexity" evidence="5">
    <location>
        <begin position="1"/>
        <end position="10"/>
    </location>
</feature>
<dbReference type="AlphaFoldDB" id="A0A1M5XGA0"/>
<protein>
    <recommendedName>
        <fullName evidence="4">Pseudouridine synthase</fullName>
        <ecNumber evidence="4">5.4.99.-</ecNumber>
    </recommendedName>
</protein>
<dbReference type="OrthoDB" id="1012272at2"/>
<dbReference type="InterPro" id="IPR006145">
    <property type="entry name" value="PsdUridine_synth_RsuA/RluA"/>
</dbReference>
<dbReference type="InterPro" id="IPR020094">
    <property type="entry name" value="TruA/RsuA/RluB/E/F_N"/>
</dbReference>
<dbReference type="PANTHER" id="PTHR47683:SF2">
    <property type="entry name" value="RNA-BINDING S4 DOMAIN-CONTAINING PROTEIN"/>
    <property type="match status" value="1"/>
</dbReference>
<evidence type="ECO:0000313" key="8">
    <source>
        <dbReference type="Proteomes" id="UP000184212"/>
    </source>
</evidence>
<feature type="compositionally biased region" description="Basic and acidic residues" evidence="5">
    <location>
        <begin position="60"/>
        <end position="92"/>
    </location>
</feature>
<dbReference type="InterPro" id="IPR002942">
    <property type="entry name" value="S4_RNA-bd"/>
</dbReference>
<dbReference type="CDD" id="cd02870">
    <property type="entry name" value="PseudoU_synth_RsuA_like"/>
    <property type="match status" value="1"/>
</dbReference>
<comment type="similarity">
    <text evidence="1 4">Belongs to the pseudouridine synthase RsuA family.</text>
</comment>
<dbReference type="GO" id="GO:0000455">
    <property type="term" value="P:enzyme-directed rRNA pseudouridine synthesis"/>
    <property type="evidence" value="ECO:0007669"/>
    <property type="project" value="UniProtKB-ARBA"/>
</dbReference>
<dbReference type="InterPro" id="IPR036986">
    <property type="entry name" value="S4_RNA-bd_sf"/>
</dbReference>
<dbReference type="SUPFAM" id="SSF55174">
    <property type="entry name" value="Alpha-L RNA-binding motif"/>
    <property type="match status" value="1"/>
</dbReference>
<feature type="domain" description="RNA-binding S4" evidence="6">
    <location>
        <begin position="334"/>
        <end position="395"/>
    </location>
</feature>
<dbReference type="InterPro" id="IPR042092">
    <property type="entry name" value="PsdUridine_s_RsuA/RluB/E/F_cat"/>
</dbReference>
<reference evidence="7 8" key="1">
    <citation type="submission" date="2016-11" db="EMBL/GenBank/DDBJ databases">
        <authorList>
            <person name="Jaros S."/>
            <person name="Januszkiewicz K."/>
            <person name="Wedrychowicz H."/>
        </authorList>
    </citation>
    <scope>NUCLEOTIDE SEQUENCE [LARGE SCALE GENOMIC DNA]</scope>
    <source>
        <strain evidence="7 8">DSM 24574</strain>
    </source>
</reference>
<evidence type="ECO:0000259" key="6">
    <source>
        <dbReference type="SMART" id="SM00363"/>
    </source>
</evidence>
<dbReference type="GO" id="GO:0120159">
    <property type="term" value="F:rRNA pseudouridine synthase activity"/>
    <property type="evidence" value="ECO:0007669"/>
    <property type="project" value="UniProtKB-ARBA"/>
</dbReference>
<accession>A0A1M5XGA0</accession>
<name>A0A1M5XGA0_9BACT</name>
<evidence type="ECO:0000256" key="1">
    <source>
        <dbReference type="ARBA" id="ARBA00008348"/>
    </source>
</evidence>
<dbReference type="InterPro" id="IPR018496">
    <property type="entry name" value="PsdUridine_synth_RsuA/RluB_CS"/>
</dbReference>
<dbReference type="FunFam" id="3.10.290.10:FF:000003">
    <property type="entry name" value="Pseudouridine synthase"/>
    <property type="match status" value="1"/>
</dbReference>
<dbReference type="Gene3D" id="3.10.290.10">
    <property type="entry name" value="RNA-binding S4 domain"/>
    <property type="match status" value="1"/>
</dbReference>
<dbReference type="EC" id="5.4.99.-" evidence="4"/>
<feature type="compositionally biased region" description="Basic and acidic residues" evidence="5">
    <location>
        <begin position="173"/>
        <end position="256"/>
    </location>
</feature>
<dbReference type="Gene3D" id="3.30.70.1560">
    <property type="entry name" value="Alpha-L RNA-binding motif"/>
    <property type="match status" value="1"/>
</dbReference>
<dbReference type="InterPro" id="IPR000748">
    <property type="entry name" value="PsdUridine_synth_RsuA/RluB/E/F"/>
</dbReference>
<evidence type="ECO:0000313" key="7">
    <source>
        <dbReference type="EMBL" id="SHH98769.1"/>
    </source>
</evidence>
<dbReference type="EMBL" id="FQWQ01000006">
    <property type="protein sequence ID" value="SHH98769.1"/>
    <property type="molecule type" value="Genomic_DNA"/>
</dbReference>
<gene>
    <name evidence="7" type="ORF">SAMN04488109_6513</name>
</gene>
<keyword evidence="3" id="KW-0694">RNA-binding</keyword>
<dbReference type="Pfam" id="PF01479">
    <property type="entry name" value="S4"/>
    <property type="match status" value="1"/>
</dbReference>
<dbReference type="InterPro" id="IPR020103">
    <property type="entry name" value="PsdUridine_synth_cat_dom_sf"/>
</dbReference>
<dbReference type="Gene3D" id="3.30.70.580">
    <property type="entry name" value="Pseudouridine synthase I, catalytic domain, N-terminal subdomain"/>
    <property type="match status" value="1"/>
</dbReference>
<dbReference type="CDD" id="cd00165">
    <property type="entry name" value="S4"/>
    <property type="match status" value="1"/>
</dbReference>
<feature type="region of interest" description="Disordered" evidence="5">
    <location>
        <begin position="1"/>
        <end position="329"/>
    </location>
</feature>
<evidence type="ECO:0000256" key="3">
    <source>
        <dbReference type="PROSITE-ProRule" id="PRU00182"/>
    </source>
</evidence>
<dbReference type="Proteomes" id="UP000184212">
    <property type="component" value="Unassembled WGS sequence"/>
</dbReference>
<dbReference type="GO" id="GO:0003723">
    <property type="term" value="F:RNA binding"/>
    <property type="evidence" value="ECO:0007669"/>
    <property type="project" value="UniProtKB-KW"/>
</dbReference>
<proteinExistence type="inferred from homology"/>
<sequence>MPRSDSSSSSRGRKGPSSKSTGGRSAGRSGDKPFKKPAGKSFRKDSDGGSFAAKRSAKPFSKDRDDKPAFKKKSFGDEGGTKRPYKKFDSGDKPSFGKRTSASSRGERPFKKAGSDDKPFGDRRRSSSTGPREERPYKKFSGDDKPFGDRRRSSSSGPREEKPYKKSSSGDKPFGDRRRSSSAGPREERPYKRASSDDKPFGDKRRSSSAPREERPYKKRADTGDKPSFRDKDASRGERPFKKADDAEDRSPRKFDSGNFGKPYKKAYPKKDDEGEKPVRRERSERSAPLESRSDRPVEKFDKAKIVRRKASDSATAAPAKSNEAEAPAQTGKIRLNKFIANSGVCSRREADELITMGLISVNGKTITELGYKVNPGDEVRHESKVLRAEKPVYILMNKPKGFLTTTSDPQERNTVMHIIANHVKERVYPVGRLDRNTTGLLLLTNDGDLADKLMHPSYNVKKIYKVELDRPITKGDAQTILEGVKLEEGRAVVDDIAIVSEDRKTVGLEIHIGWNRVVRRIFESLEYQVVKLDRSVYAGLNKKDLGRGEWRFLTKEELILLKHYK</sequence>